<dbReference type="PANTHER" id="PTHR30071:SF1">
    <property type="entry name" value="CYTOCHROME B_B6 PROTEIN-RELATED"/>
    <property type="match status" value="1"/>
</dbReference>
<evidence type="ECO:0000313" key="12">
    <source>
        <dbReference type="Proteomes" id="UP000593594"/>
    </source>
</evidence>
<dbReference type="GO" id="GO:0005886">
    <property type="term" value="C:plasma membrane"/>
    <property type="evidence" value="ECO:0007669"/>
    <property type="project" value="UniProtKB-SubCell"/>
</dbReference>
<evidence type="ECO:0000256" key="7">
    <source>
        <dbReference type="ARBA" id="ARBA00022989"/>
    </source>
</evidence>
<evidence type="ECO:0000259" key="10">
    <source>
        <dbReference type="Pfam" id="PF01578"/>
    </source>
</evidence>
<dbReference type="AlphaFoldDB" id="A0A7S8HB69"/>
<comment type="function">
    <text evidence="1 9">Required for the export of heme to the periplasm for the biogenesis of c-type cytochromes.</text>
</comment>
<name>A0A7S8HB69_9HYPH</name>
<gene>
    <name evidence="9" type="primary">ccmC</name>
    <name evidence="11" type="ORF">HW532_06195</name>
</gene>
<dbReference type="NCBIfam" id="TIGR01191">
    <property type="entry name" value="ccmC"/>
    <property type="match status" value="1"/>
</dbReference>
<keyword evidence="5 9" id="KW-0812">Transmembrane</keyword>
<sequence length="239" mass="26455">MQRYANPTRFMALARTLVPWCAAATVLLFAVGLYGGLVTSPPDYQQGETVRIMYIHVPAAWLAMLVYTVIAVSSAVALIWRHPLADVAGRTAAPIGACFTFLALVTGSLWGKPMWGAWWVWDARLTSVFVLFLLYLGYIGIWQAIEHPGRAARVAAIMALVGFVNVPIIKFSVDWWNSLHQPSSVLRMDGPTIAPSMLWPLIVMGLAYFALYLTLHLVAIRTEIVNRRIRAMEIAAVQG</sequence>
<evidence type="ECO:0000256" key="1">
    <source>
        <dbReference type="ARBA" id="ARBA00002442"/>
    </source>
</evidence>
<dbReference type="GO" id="GO:0020037">
    <property type="term" value="F:heme binding"/>
    <property type="evidence" value="ECO:0007669"/>
    <property type="project" value="InterPro"/>
</dbReference>
<evidence type="ECO:0000256" key="8">
    <source>
        <dbReference type="ARBA" id="ARBA00023136"/>
    </source>
</evidence>
<feature type="transmembrane region" description="Helical" evidence="9">
    <location>
        <begin position="92"/>
        <end position="111"/>
    </location>
</feature>
<evidence type="ECO:0000256" key="3">
    <source>
        <dbReference type="ARBA" id="ARBA00005840"/>
    </source>
</evidence>
<keyword evidence="9" id="KW-1003">Cell membrane</keyword>
<accession>A0A7S8HB69</accession>
<evidence type="ECO:0000256" key="6">
    <source>
        <dbReference type="ARBA" id="ARBA00022748"/>
    </source>
</evidence>
<feature type="transmembrane region" description="Helical" evidence="9">
    <location>
        <begin position="154"/>
        <end position="177"/>
    </location>
</feature>
<dbReference type="InterPro" id="IPR002541">
    <property type="entry name" value="Cyt_c_assembly"/>
</dbReference>
<evidence type="ECO:0000313" key="11">
    <source>
        <dbReference type="EMBL" id="QPC42327.1"/>
    </source>
</evidence>
<dbReference type="PRINTS" id="PR01386">
    <property type="entry name" value="CCMCBIOGNSIS"/>
</dbReference>
<dbReference type="KEGG" id="kmn:HW532_06195"/>
<evidence type="ECO:0000256" key="2">
    <source>
        <dbReference type="ARBA" id="ARBA00004141"/>
    </source>
</evidence>
<dbReference type="RefSeq" id="WP_213163561.1">
    <property type="nucleotide sequence ID" value="NZ_CP058214.1"/>
</dbReference>
<dbReference type="EMBL" id="CP058214">
    <property type="protein sequence ID" value="QPC42327.1"/>
    <property type="molecule type" value="Genomic_DNA"/>
</dbReference>
<reference evidence="11 12" key="1">
    <citation type="submission" date="2020-06" db="EMBL/GenBank/DDBJ databases">
        <title>Genome sequence of 2 isolates from Red Sea Mangroves.</title>
        <authorList>
            <person name="Sefrji F."/>
            <person name="Michoud G."/>
            <person name="Merlino G."/>
            <person name="Daffonchio D."/>
        </authorList>
    </citation>
    <scope>NUCLEOTIDE SEQUENCE [LARGE SCALE GENOMIC DNA]</scope>
    <source>
        <strain evidence="11 12">R1DC25</strain>
    </source>
</reference>
<keyword evidence="7 9" id="KW-1133">Transmembrane helix</keyword>
<keyword evidence="6 9" id="KW-0201">Cytochrome c-type biogenesis</keyword>
<feature type="transmembrane region" description="Helical" evidence="9">
    <location>
        <begin position="54"/>
        <end position="80"/>
    </location>
</feature>
<dbReference type="Proteomes" id="UP000593594">
    <property type="component" value="Chromosome"/>
</dbReference>
<dbReference type="GO" id="GO:0017004">
    <property type="term" value="P:cytochrome complex assembly"/>
    <property type="evidence" value="ECO:0007669"/>
    <property type="project" value="UniProtKB-KW"/>
</dbReference>
<dbReference type="PANTHER" id="PTHR30071">
    <property type="entry name" value="HEME EXPORTER PROTEIN C"/>
    <property type="match status" value="1"/>
</dbReference>
<proteinExistence type="inferred from homology"/>
<comment type="similarity">
    <text evidence="3 9">Belongs to the CcmC/CycZ/HelC family.</text>
</comment>
<dbReference type="GO" id="GO:0015232">
    <property type="term" value="F:heme transmembrane transporter activity"/>
    <property type="evidence" value="ECO:0007669"/>
    <property type="project" value="InterPro"/>
</dbReference>
<keyword evidence="8 9" id="KW-0472">Membrane</keyword>
<evidence type="ECO:0000256" key="4">
    <source>
        <dbReference type="ARBA" id="ARBA00016463"/>
    </source>
</evidence>
<keyword evidence="9" id="KW-0813">Transport</keyword>
<feature type="transmembrane region" description="Helical" evidence="9">
    <location>
        <begin position="12"/>
        <end position="34"/>
    </location>
</feature>
<feature type="transmembrane region" description="Helical" evidence="9">
    <location>
        <begin position="123"/>
        <end position="142"/>
    </location>
</feature>
<comment type="subcellular location">
    <subcellularLocation>
        <location evidence="9">Cell inner membrane</location>
    </subcellularLocation>
    <subcellularLocation>
        <location evidence="2">Membrane</location>
        <topology evidence="2">Multi-pass membrane protein</topology>
    </subcellularLocation>
</comment>
<evidence type="ECO:0000256" key="9">
    <source>
        <dbReference type="RuleBase" id="RU364092"/>
    </source>
</evidence>
<feature type="transmembrane region" description="Helical" evidence="9">
    <location>
        <begin position="197"/>
        <end position="220"/>
    </location>
</feature>
<dbReference type="InterPro" id="IPR003557">
    <property type="entry name" value="Cyt_c_biogenesis_CcmC"/>
</dbReference>
<feature type="domain" description="Cytochrome c assembly protein" evidence="10">
    <location>
        <begin position="3"/>
        <end position="180"/>
    </location>
</feature>
<protein>
    <recommendedName>
        <fullName evidence="4 9">Heme exporter protein C</fullName>
    </recommendedName>
    <alternativeName>
        <fullName evidence="9">Cytochrome c-type biogenesis protein</fullName>
    </alternativeName>
</protein>
<evidence type="ECO:0000256" key="5">
    <source>
        <dbReference type="ARBA" id="ARBA00022692"/>
    </source>
</evidence>
<keyword evidence="9" id="KW-0997">Cell inner membrane</keyword>
<dbReference type="InterPro" id="IPR045062">
    <property type="entry name" value="Cyt_c_biogenesis_CcsA/CcmC"/>
</dbReference>
<dbReference type="Pfam" id="PF01578">
    <property type="entry name" value="Cytochrom_C_asm"/>
    <property type="match status" value="1"/>
</dbReference>
<keyword evidence="12" id="KW-1185">Reference proteome</keyword>
<organism evidence="11 12">
    <name type="scientific">Kaustia mangrovi</name>
    <dbReference type="NCBI Taxonomy" id="2593653"/>
    <lineage>
        <taxon>Bacteria</taxon>
        <taxon>Pseudomonadati</taxon>
        <taxon>Pseudomonadota</taxon>
        <taxon>Alphaproteobacteria</taxon>
        <taxon>Hyphomicrobiales</taxon>
        <taxon>Parvibaculaceae</taxon>
        <taxon>Kaustia</taxon>
    </lineage>
</organism>